<dbReference type="Proteomes" id="UP000051802">
    <property type="component" value="Unassembled WGS sequence"/>
</dbReference>
<accession>A0A0R0AMZ4</accession>
<evidence type="ECO:0000313" key="3">
    <source>
        <dbReference type="Proteomes" id="UP000051802"/>
    </source>
</evidence>
<comment type="caution">
    <text evidence="2">The sequence shown here is derived from an EMBL/GenBank/DDBJ whole genome shotgun (WGS) entry which is preliminary data.</text>
</comment>
<gene>
    <name evidence="2" type="ORF">ARC20_10840</name>
</gene>
<dbReference type="PANTHER" id="PTHR40469:SF2">
    <property type="entry name" value="GALACTOSE-BINDING DOMAIN-LIKE SUPERFAMILY PROTEIN"/>
    <property type="match status" value="1"/>
</dbReference>
<dbReference type="Gene3D" id="3.40.50.880">
    <property type="match status" value="1"/>
</dbReference>
<dbReference type="InterPro" id="IPR029062">
    <property type="entry name" value="Class_I_gatase-like"/>
</dbReference>
<dbReference type="SUPFAM" id="SSF52317">
    <property type="entry name" value="Class I glutamine amidotransferase-like"/>
    <property type="match status" value="1"/>
</dbReference>
<dbReference type="PANTHER" id="PTHR40469">
    <property type="entry name" value="SECRETED GLYCOSYL HYDROLASE"/>
    <property type="match status" value="1"/>
</dbReference>
<organism evidence="2 3">
    <name type="scientific">Stenotrophomonas panacihumi</name>
    <dbReference type="NCBI Taxonomy" id="676599"/>
    <lineage>
        <taxon>Bacteria</taxon>
        <taxon>Pseudomonadati</taxon>
        <taxon>Pseudomonadota</taxon>
        <taxon>Gammaproteobacteria</taxon>
        <taxon>Lysobacterales</taxon>
        <taxon>Lysobacteraceae</taxon>
        <taxon>Stenotrophomonas</taxon>
    </lineage>
</organism>
<dbReference type="AlphaFoldDB" id="A0A0R0AMZ4"/>
<keyword evidence="3" id="KW-1185">Reference proteome</keyword>
<dbReference type="InterPro" id="IPR029010">
    <property type="entry name" value="ThuA-like"/>
</dbReference>
<protein>
    <submittedName>
        <fullName evidence="2">Crp/Fnr family transcriptional regulator</fullName>
    </submittedName>
</protein>
<dbReference type="OrthoDB" id="338827at2"/>
<evidence type="ECO:0000259" key="1">
    <source>
        <dbReference type="Pfam" id="PF06283"/>
    </source>
</evidence>
<dbReference type="Pfam" id="PF06283">
    <property type="entry name" value="ThuA"/>
    <property type="match status" value="1"/>
</dbReference>
<proteinExistence type="predicted"/>
<dbReference type="EMBL" id="LLXU01000081">
    <property type="protein sequence ID" value="KRG42385.1"/>
    <property type="molecule type" value="Genomic_DNA"/>
</dbReference>
<sequence length="230" mass="24966">MSLPVMPANATPPDRVLVFSRTVGFRHESIPVAVRTLVQLAESMGLVADATEDASAFTPENLARYRVVIFASTTGNVLDATQQRAMEAFVRGGGGFVGVHAAADTGYDWPWYGALVGAYFQDHPPGLQHSRVQPERDGVAAGAAWPVHDEFYNYDRNPRGRVQVIATLDERLYEGGRMGADHPIAWHHAYDGGRAWYTGLGHTAAIFAQPEFLAQLRRGLAYASGRADAG</sequence>
<name>A0A0R0AMZ4_9GAMM</name>
<reference evidence="2 3" key="1">
    <citation type="submission" date="2015-10" db="EMBL/GenBank/DDBJ databases">
        <title>Genome sequencing and analysis of members of genus Stenotrophomonas.</title>
        <authorList>
            <person name="Patil P.P."/>
            <person name="Midha S."/>
            <person name="Patil P.B."/>
        </authorList>
    </citation>
    <scope>NUCLEOTIDE SEQUENCE [LARGE SCALE GENOMIC DNA]</scope>
    <source>
        <strain evidence="2 3">JCM 16536</strain>
    </source>
</reference>
<feature type="domain" description="ThuA-like" evidence="1">
    <location>
        <begin position="15"/>
        <end position="223"/>
    </location>
</feature>
<evidence type="ECO:0000313" key="2">
    <source>
        <dbReference type="EMBL" id="KRG42385.1"/>
    </source>
</evidence>
<dbReference type="STRING" id="676599.ARC20_10840"/>